<reference evidence="2 3" key="1">
    <citation type="submission" date="2019-12" db="EMBL/GenBank/DDBJ databases">
        <authorList>
            <person name="Alioto T."/>
            <person name="Alioto T."/>
            <person name="Gomez Garrido J."/>
        </authorList>
    </citation>
    <scope>NUCLEOTIDE SEQUENCE [LARGE SCALE GENOMIC DNA]</scope>
</reference>
<sequence length="53" mass="5591">PASKPMKPISKTTSENAQNVGATVTKKSAPFYHEVADASSTIVSKVKGRGSWD</sequence>
<gene>
    <name evidence="2" type="ORF">OLEA9_A069897</name>
</gene>
<evidence type="ECO:0000313" key="2">
    <source>
        <dbReference type="EMBL" id="CAA3007949.1"/>
    </source>
</evidence>
<feature type="region of interest" description="Disordered" evidence="1">
    <location>
        <begin position="1"/>
        <end position="22"/>
    </location>
</feature>
<comment type="caution">
    <text evidence="2">The sequence shown here is derived from an EMBL/GenBank/DDBJ whole genome shotgun (WGS) entry which is preliminary data.</text>
</comment>
<dbReference type="OrthoDB" id="1931597at2759"/>
<dbReference type="EMBL" id="CACTIH010007287">
    <property type="protein sequence ID" value="CAA3007949.1"/>
    <property type="molecule type" value="Genomic_DNA"/>
</dbReference>
<feature type="non-terminal residue" evidence="2">
    <location>
        <position position="1"/>
    </location>
</feature>
<evidence type="ECO:0000256" key="1">
    <source>
        <dbReference type="SAM" id="MobiDB-lite"/>
    </source>
</evidence>
<accession>A0A8S0TWV9</accession>
<organism evidence="2 3">
    <name type="scientific">Olea europaea subsp. europaea</name>
    <dbReference type="NCBI Taxonomy" id="158383"/>
    <lineage>
        <taxon>Eukaryota</taxon>
        <taxon>Viridiplantae</taxon>
        <taxon>Streptophyta</taxon>
        <taxon>Embryophyta</taxon>
        <taxon>Tracheophyta</taxon>
        <taxon>Spermatophyta</taxon>
        <taxon>Magnoliopsida</taxon>
        <taxon>eudicotyledons</taxon>
        <taxon>Gunneridae</taxon>
        <taxon>Pentapetalae</taxon>
        <taxon>asterids</taxon>
        <taxon>lamiids</taxon>
        <taxon>Lamiales</taxon>
        <taxon>Oleaceae</taxon>
        <taxon>Oleeae</taxon>
        <taxon>Olea</taxon>
    </lineage>
</organism>
<evidence type="ECO:0000313" key="3">
    <source>
        <dbReference type="Proteomes" id="UP000594638"/>
    </source>
</evidence>
<dbReference type="Gramene" id="OE9A069897T1">
    <property type="protein sequence ID" value="OE9A069897C1"/>
    <property type="gene ID" value="OE9A069897"/>
</dbReference>
<keyword evidence="3" id="KW-1185">Reference proteome</keyword>
<protein>
    <submittedName>
        <fullName evidence="2">Uncharacterized protein</fullName>
    </submittedName>
</protein>
<proteinExistence type="predicted"/>
<dbReference type="AlphaFoldDB" id="A0A8S0TWV9"/>
<name>A0A8S0TWV9_OLEEU</name>
<dbReference type="Proteomes" id="UP000594638">
    <property type="component" value="Unassembled WGS sequence"/>
</dbReference>
<feature type="compositionally biased region" description="Polar residues" evidence="1">
    <location>
        <begin position="10"/>
        <end position="22"/>
    </location>
</feature>